<reference evidence="1" key="1">
    <citation type="journal article" date="2023" name="Insect Mol. Biol.">
        <title>Genome sequencing provides insights into the evolution of gene families encoding plant cell wall-degrading enzymes in longhorned beetles.</title>
        <authorList>
            <person name="Shin N.R."/>
            <person name="Okamura Y."/>
            <person name="Kirsch R."/>
            <person name="Pauchet Y."/>
        </authorList>
    </citation>
    <scope>NUCLEOTIDE SEQUENCE</scope>
    <source>
        <strain evidence="1">RBIC_L_NR</strain>
    </source>
</reference>
<evidence type="ECO:0008006" key="3">
    <source>
        <dbReference type="Google" id="ProtNLM"/>
    </source>
</evidence>
<dbReference type="AlphaFoldDB" id="A0AAV8WJU4"/>
<evidence type="ECO:0000313" key="2">
    <source>
        <dbReference type="Proteomes" id="UP001162156"/>
    </source>
</evidence>
<dbReference type="EMBL" id="JANEYF010005837">
    <property type="protein sequence ID" value="KAJ8926593.1"/>
    <property type="molecule type" value="Genomic_DNA"/>
</dbReference>
<keyword evidence="2" id="KW-1185">Reference proteome</keyword>
<name>A0AAV8WJU4_9CUCU</name>
<sequence>MFDSKIVQAIKTTSYSDTTTARRIQEMAQDVCELLQEIKINHRFSLQLDESTDVANEAEMIVNVKYFSQEYGTELEILVCKSLPGETTGEEIFNSLNSFVVEECSLNWMWCKNVCTDGASTLTGHKSGLKARLSQINPHI</sequence>
<accession>A0AAV8WJU4</accession>
<proteinExistence type="predicted"/>
<comment type="caution">
    <text evidence="1">The sequence shown here is derived from an EMBL/GenBank/DDBJ whole genome shotgun (WGS) entry which is preliminary data.</text>
</comment>
<protein>
    <recommendedName>
        <fullName evidence="3">DUF4371 domain-containing protein</fullName>
    </recommendedName>
</protein>
<evidence type="ECO:0000313" key="1">
    <source>
        <dbReference type="EMBL" id="KAJ8926593.1"/>
    </source>
</evidence>
<dbReference type="Proteomes" id="UP001162156">
    <property type="component" value="Unassembled WGS sequence"/>
</dbReference>
<gene>
    <name evidence="1" type="ORF">NQ314_021019</name>
</gene>
<organism evidence="1 2">
    <name type="scientific">Rhamnusium bicolor</name>
    <dbReference type="NCBI Taxonomy" id="1586634"/>
    <lineage>
        <taxon>Eukaryota</taxon>
        <taxon>Metazoa</taxon>
        <taxon>Ecdysozoa</taxon>
        <taxon>Arthropoda</taxon>
        <taxon>Hexapoda</taxon>
        <taxon>Insecta</taxon>
        <taxon>Pterygota</taxon>
        <taxon>Neoptera</taxon>
        <taxon>Endopterygota</taxon>
        <taxon>Coleoptera</taxon>
        <taxon>Polyphaga</taxon>
        <taxon>Cucujiformia</taxon>
        <taxon>Chrysomeloidea</taxon>
        <taxon>Cerambycidae</taxon>
        <taxon>Lepturinae</taxon>
        <taxon>Rhagiini</taxon>
        <taxon>Rhamnusium</taxon>
    </lineage>
</organism>
<dbReference type="PANTHER" id="PTHR45913">
    <property type="entry name" value="EPM2A-INTERACTING PROTEIN 1"/>
    <property type="match status" value="1"/>
</dbReference>
<dbReference type="PANTHER" id="PTHR45913:SF19">
    <property type="entry name" value="LOW QUALITY PROTEIN: ZINC FINGER BED DOMAIN-CONTAINING PROTEIN 5-LIKE"/>
    <property type="match status" value="1"/>
</dbReference>